<feature type="compositionally biased region" description="Basic and acidic residues" evidence="13">
    <location>
        <begin position="307"/>
        <end position="332"/>
    </location>
</feature>
<evidence type="ECO:0000256" key="6">
    <source>
        <dbReference type="ARBA" id="ARBA00022741"/>
    </source>
</evidence>
<dbReference type="SMART" id="SM00248">
    <property type="entry name" value="ANK"/>
    <property type="match status" value="4"/>
</dbReference>
<feature type="domain" description="Aminoacyl-transfer RNA synthetases class-II family profile" evidence="15">
    <location>
        <begin position="1354"/>
        <end position="1656"/>
    </location>
</feature>
<name>A0ABP0R3U6_9DINO</name>
<dbReference type="InterPro" id="IPR006195">
    <property type="entry name" value="aa-tRNA-synth_II"/>
</dbReference>
<dbReference type="EC" id="6.1.1.12" evidence="3"/>
<dbReference type="CDD" id="cd04320">
    <property type="entry name" value="AspRS_cyto_N"/>
    <property type="match status" value="1"/>
</dbReference>
<evidence type="ECO:0000256" key="9">
    <source>
        <dbReference type="ARBA" id="ARBA00023146"/>
    </source>
</evidence>
<evidence type="ECO:0000259" key="15">
    <source>
        <dbReference type="PROSITE" id="PS50862"/>
    </source>
</evidence>
<feature type="domain" description="GST C-terminal" evidence="14">
    <location>
        <begin position="682"/>
        <end position="807"/>
    </location>
</feature>
<dbReference type="PROSITE" id="PS50297">
    <property type="entry name" value="ANK_REP_REGION"/>
    <property type="match status" value="1"/>
</dbReference>
<evidence type="ECO:0000256" key="8">
    <source>
        <dbReference type="ARBA" id="ARBA00022917"/>
    </source>
</evidence>
<feature type="region of interest" description="Disordered" evidence="13">
    <location>
        <begin position="1101"/>
        <end position="1167"/>
    </location>
</feature>
<dbReference type="SUPFAM" id="SSF48403">
    <property type="entry name" value="Ankyrin repeat"/>
    <property type="match status" value="1"/>
</dbReference>
<dbReference type="PROSITE" id="PS50088">
    <property type="entry name" value="ANK_REPEAT"/>
    <property type="match status" value="1"/>
</dbReference>
<comment type="subcellular location">
    <subcellularLocation>
        <location evidence="1">Cytoplasm</location>
    </subcellularLocation>
</comment>
<dbReference type="Pfam" id="PF01336">
    <property type="entry name" value="tRNA_anti-codon"/>
    <property type="match status" value="1"/>
</dbReference>
<keyword evidence="5" id="KW-0436">Ligase</keyword>
<dbReference type="InterPro" id="IPR004364">
    <property type="entry name" value="Aa-tRNA-synt_II"/>
</dbReference>
<keyword evidence="7" id="KW-0067">ATP-binding</keyword>
<reference evidence="16 17" key="1">
    <citation type="submission" date="2024-02" db="EMBL/GenBank/DDBJ databases">
        <authorList>
            <person name="Chen Y."/>
            <person name="Shah S."/>
            <person name="Dougan E. K."/>
            <person name="Thang M."/>
            <person name="Chan C."/>
        </authorList>
    </citation>
    <scope>NUCLEOTIDE SEQUENCE [LARGE SCALE GENOMIC DNA]</scope>
</reference>
<keyword evidence="12" id="KW-0040">ANK repeat</keyword>
<feature type="region of interest" description="Disordered" evidence="13">
    <location>
        <begin position="1042"/>
        <end position="1063"/>
    </location>
</feature>
<dbReference type="InterPro" id="IPR045864">
    <property type="entry name" value="aa-tRNA-synth_II/BPL/LPL"/>
</dbReference>
<feature type="region of interest" description="Disordered" evidence="13">
    <location>
        <begin position="1620"/>
        <end position="1669"/>
    </location>
</feature>
<dbReference type="Pfam" id="PF00043">
    <property type="entry name" value="GST_C"/>
    <property type="match status" value="1"/>
</dbReference>
<evidence type="ECO:0000256" key="1">
    <source>
        <dbReference type="ARBA" id="ARBA00004496"/>
    </source>
</evidence>
<feature type="compositionally biased region" description="Low complexity" evidence="13">
    <location>
        <begin position="1628"/>
        <end position="1650"/>
    </location>
</feature>
<keyword evidence="9" id="KW-0030">Aminoacyl-tRNA synthetase</keyword>
<dbReference type="Gene3D" id="2.40.50.140">
    <property type="entry name" value="Nucleic acid-binding proteins"/>
    <property type="match status" value="1"/>
</dbReference>
<dbReference type="PROSITE" id="PS50862">
    <property type="entry name" value="AA_TRNA_LIGASE_II"/>
    <property type="match status" value="1"/>
</dbReference>
<dbReference type="Pfam" id="PF00152">
    <property type="entry name" value="tRNA-synt_2"/>
    <property type="match status" value="1"/>
</dbReference>
<evidence type="ECO:0000313" key="17">
    <source>
        <dbReference type="Proteomes" id="UP001642484"/>
    </source>
</evidence>
<dbReference type="InterPro" id="IPR002110">
    <property type="entry name" value="Ankyrin_rpt"/>
</dbReference>
<comment type="caution">
    <text evidence="16">The sequence shown here is derived from an EMBL/GenBank/DDBJ whole genome shotgun (WGS) entry which is preliminary data.</text>
</comment>
<dbReference type="PANTHER" id="PTHR43450">
    <property type="entry name" value="ASPARTYL-TRNA SYNTHETASE"/>
    <property type="match status" value="1"/>
</dbReference>
<gene>
    <name evidence="16" type="ORF">CCMP2556_LOCUS44804</name>
</gene>
<dbReference type="InterPro" id="IPR036770">
    <property type="entry name" value="Ankyrin_rpt-contain_sf"/>
</dbReference>
<evidence type="ECO:0000256" key="12">
    <source>
        <dbReference type="PROSITE-ProRule" id="PRU00023"/>
    </source>
</evidence>
<sequence length="1783" mass="195386">MAHGGSAERRDRDVAGLPGSVSSGTLLQLAQLLQVPVETTDTRHRTALHYAAEGGDAVNVQWLISQGAAGARRARKGGLEKLIEEPFALCEDIWDESLCEDIWDILDSCGLLLFSPIFDFVQKDMPEKAYDKAFSRQISEPVTFLGRRPFFNWEADRIDGIGSKAIQAQEFLGSEDVKVQDRPAGFPRLLAGGAPGRSLSVSSFKTPVVRSVDYTHCTSIVDILPEFWVRGLVWRKALPGPGELPVELRYVRVMRSDKCRCSWPWHKVSIFHAANGYALEAACGFGNVTLVRSMVLEQGYDPHLKDVPRRSADVREHRKKKREDLDQREKNGRSPIFEALEKGQIAVAEFLASSLGDVGGRAGGKGRQNVSLIALDALGVSVLGAAVQAQRWNSVEFLVQRIPVMQRMANDSTALHFAAQGSSQEQLTASSLGFWCWGDLNSNLGEIIGTLVRSGVLVDAVDYQNRTALFYSHGAEAVEVVCFGDHLEVAEALLAMGASSAHRDRGGRTALHLAAAEMLCGPEEGVKEEQGPVRLRWCASTLRDQSGQLPNDLAPAATVSVERTRSNANVTVADSRFGLRARGFNPEWTTETWTNCSTVVRCRSGGSGVALSCERARSVPLTSPGTGQWSEVELYCRWDKLYAQLPVLLVQVAVSPSTEKTACGLPVLELHLGPSSVVRQTNAVLRALAKMYEDSDLMGSNFFESGQVDSWLDWTSMEVDHLLLETEDISSLLQVLEEHLKSRTFLVGQRLTVADISLACSLSAPFQKAGHEKLRESHPNSLRWLLTSLHHIDRAMSTTPTPAPSPAAIPSSAQVCSTPLDFTTHHSSHTPPAGTMRERPGFTGAAHLETEGLGERSWAHPGAVKTLEEVAMAAAAATTARIRAAAAPATPPTAAATAGLSGSCRVPWAAPCSPVYPCQWPNAFGFAPPAPPAHVHSPRAPDARRELTKLRMRCHQLEGDCKRLEDENAQLKAAAAERAATAGSRASSDGAVSATAAEWEETCHQLEEDLVHLKRALKEREEGEKSLRRLLADARSLNRSLQSENETLKHQLSEEESRSRSGLRIISNLKKPREDEDEVDLAGSTVHRLVLCQRDKDLRRSRRSQLRRSVEPLSATSEAGEGKAPKAAKAEAGEAVGEGGGSKKDEKKKAKEAEKKAKEEERKRKEEEALAAKNAKFAGPALSFENFQEHSFGNLFIQSQGQTGRTWTNIGALKPEMKDSQVWIRARVHNTRKQGNKLCFLTLRQDVATVQAVTFGQDIAGFSGSLPDESVVDVYGKVSCPDAPIVSCTVQNVELSVEKIFCIGRSQALPLRLADASRSEAELEKDPSLPTVGQDVRLDNRIIDLRTVANQAIFRLQSGVCELFREFLLQNKFQEIHTPKLIGGASEGGADVFRVDYFEGSAFLAQSPQLYKQMALMTDMPRVFEVGPIFRSEKSFTHRHMTEFTGLDIEMTFKDHYHEVLEVLDGLFNHIFKGLTERFGREIEAVKSQYPFEERSTESRDSPRDRQLAASFVDRLRMRTFLRLQSICIKESTAKLKVLIEFLWGTLIAQSPRCKTANSPSLLFRHVLQLPSCLLTRHEWSPSATAHTSGSGGAGGVAPTATTAVHVESAAAVRAAQWMESDGELPVSGSSSPSEPSSSMDSDMPISWISDHTELGPRDPARSVYRVEPRSSRISRTTVESWDSPKSLNHLRTFPGTAMVIEGSPSSWGSDGDEGDSFEASVEGVTAMTQASVEGVTCQHPPKRPVKAWPEGVTKPWPPRRPVLQAALRQALRWAQGDGVFRR</sequence>
<evidence type="ECO:0000256" key="2">
    <source>
        <dbReference type="ARBA" id="ARBA00005312"/>
    </source>
</evidence>
<feature type="compositionally biased region" description="Basic and acidic residues" evidence="13">
    <location>
        <begin position="1120"/>
        <end position="1132"/>
    </location>
</feature>
<dbReference type="SUPFAM" id="SSF55681">
    <property type="entry name" value="Class II aaRS and biotin synthetases"/>
    <property type="match status" value="1"/>
</dbReference>
<organism evidence="16 17">
    <name type="scientific">Durusdinium trenchii</name>
    <dbReference type="NCBI Taxonomy" id="1381693"/>
    <lineage>
        <taxon>Eukaryota</taxon>
        <taxon>Sar</taxon>
        <taxon>Alveolata</taxon>
        <taxon>Dinophyceae</taxon>
        <taxon>Suessiales</taxon>
        <taxon>Symbiodiniaceae</taxon>
        <taxon>Durusdinium</taxon>
    </lineage>
</organism>
<dbReference type="InterPro" id="IPR004365">
    <property type="entry name" value="NA-bd_OB_tRNA"/>
</dbReference>
<dbReference type="SUPFAM" id="SSF47616">
    <property type="entry name" value="GST C-terminal domain-like"/>
    <property type="match status" value="1"/>
</dbReference>
<keyword evidence="6" id="KW-0547">Nucleotide-binding</keyword>
<feature type="compositionally biased region" description="Basic and acidic residues" evidence="13">
    <location>
        <begin position="1046"/>
        <end position="1059"/>
    </location>
</feature>
<proteinExistence type="inferred from homology"/>
<dbReference type="InterPro" id="IPR004523">
    <property type="entry name" value="Asp-tRNA_synthase_2"/>
</dbReference>
<evidence type="ECO:0000259" key="14">
    <source>
        <dbReference type="PROSITE" id="PS50405"/>
    </source>
</evidence>
<keyword evidence="17" id="KW-1185">Reference proteome</keyword>
<dbReference type="Gene3D" id="3.30.930.10">
    <property type="entry name" value="Bira Bifunctional Protein, Domain 2"/>
    <property type="match status" value="1"/>
</dbReference>
<keyword evidence="8" id="KW-0648">Protein biosynthesis</keyword>
<feature type="repeat" description="ANK" evidence="12">
    <location>
        <begin position="43"/>
        <end position="68"/>
    </location>
</feature>
<keyword evidence="4" id="KW-0963">Cytoplasm</keyword>
<dbReference type="InterPro" id="IPR002312">
    <property type="entry name" value="Asp/Asn-tRNA-synth_IIb"/>
</dbReference>
<dbReference type="Gene3D" id="1.25.40.20">
    <property type="entry name" value="Ankyrin repeat-containing domain"/>
    <property type="match status" value="1"/>
</dbReference>
<feature type="region of interest" description="Disordered" evidence="13">
    <location>
        <begin position="307"/>
        <end position="333"/>
    </location>
</feature>
<evidence type="ECO:0000256" key="5">
    <source>
        <dbReference type="ARBA" id="ARBA00022598"/>
    </source>
</evidence>
<dbReference type="Pfam" id="PF00023">
    <property type="entry name" value="Ank"/>
    <property type="match status" value="1"/>
</dbReference>
<feature type="compositionally biased region" description="Basic and acidic residues" evidence="13">
    <location>
        <begin position="1651"/>
        <end position="1669"/>
    </location>
</feature>
<comment type="catalytic activity">
    <reaction evidence="11">
        <text>tRNA(Asp) + L-aspartate + ATP = L-aspartyl-tRNA(Asp) + AMP + diphosphate</text>
        <dbReference type="Rhea" id="RHEA:19649"/>
        <dbReference type="Rhea" id="RHEA-COMP:9660"/>
        <dbReference type="Rhea" id="RHEA-COMP:9678"/>
        <dbReference type="ChEBI" id="CHEBI:29991"/>
        <dbReference type="ChEBI" id="CHEBI:30616"/>
        <dbReference type="ChEBI" id="CHEBI:33019"/>
        <dbReference type="ChEBI" id="CHEBI:78442"/>
        <dbReference type="ChEBI" id="CHEBI:78516"/>
        <dbReference type="ChEBI" id="CHEBI:456215"/>
        <dbReference type="EC" id="6.1.1.12"/>
    </reaction>
</comment>
<dbReference type="EMBL" id="CAXAMN010025262">
    <property type="protein sequence ID" value="CAK9093866.1"/>
    <property type="molecule type" value="Genomic_DNA"/>
</dbReference>
<evidence type="ECO:0000256" key="4">
    <source>
        <dbReference type="ARBA" id="ARBA00022490"/>
    </source>
</evidence>
<evidence type="ECO:0000313" key="16">
    <source>
        <dbReference type="EMBL" id="CAK9093866.1"/>
    </source>
</evidence>
<protein>
    <recommendedName>
        <fullName evidence="3">aspartate--tRNA ligase</fullName>
        <ecNumber evidence="3">6.1.1.12</ecNumber>
    </recommendedName>
    <alternativeName>
        <fullName evidence="10">Aspartyl-tRNA synthetase</fullName>
    </alternativeName>
</protein>
<feature type="compositionally biased region" description="Basic and acidic residues" evidence="13">
    <location>
        <begin position="1141"/>
        <end position="1167"/>
    </location>
</feature>
<evidence type="ECO:0000256" key="10">
    <source>
        <dbReference type="ARBA" id="ARBA00033155"/>
    </source>
</evidence>
<feature type="region of interest" description="Disordered" evidence="13">
    <location>
        <begin position="1735"/>
        <end position="1754"/>
    </location>
</feature>
<dbReference type="Gene3D" id="1.20.1050.130">
    <property type="match status" value="1"/>
</dbReference>
<evidence type="ECO:0000256" key="7">
    <source>
        <dbReference type="ARBA" id="ARBA00022840"/>
    </source>
</evidence>
<dbReference type="Proteomes" id="UP001642484">
    <property type="component" value="Unassembled WGS sequence"/>
</dbReference>
<dbReference type="PRINTS" id="PR01042">
    <property type="entry name" value="TRNASYNTHASP"/>
</dbReference>
<comment type="similarity">
    <text evidence="2">Belongs to the class-II aminoacyl-tRNA synthetase family. Type 2 subfamily.</text>
</comment>
<dbReference type="InterPro" id="IPR036282">
    <property type="entry name" value="Glutathione-S-Trfase_C_sf"/>
</dbReference>
<dbReference type="InterPro" id="IPR010987">
    <property type="entry name" value="Glutathione-S-Trfase_C-like"/>
</dbReference>
<dbReference type="InterPro" id="IPR004046">
    <property type="entry name" value="GST_C"/>
</dbReference>
<evidence type="ECO:0000256" key="3">
    <source>
        <dbReference type="ARBA" id="ARBA00012841"/>
    </source>
</evidence>
<dbReference type="SUPFAM" id="SSF50249">
    <property type="entry name" value="Nucleic acid-binding proteins"/>
    <property type="match status" value="1"/>
</dbReference>
<evidence type="ECO:0000256" key="11">
    <source>
        <dbReference type="ARBA" id="ARBA00047904"/>
    </source>
</evidence>
<dbReference type="PANTHER" id="PTHR43450:SF1">
    <property type="entry name" value="ASPARTATE--TRNA LIGASE, CYTOPLASMIC"/>
    <property type="match status" value="1"/>
</dbReference>
<accession>A0ABP0R3U6</accession>
<dbReference type="InterPro" id="IPR012340">
    <property type="entry name" value="NA-bd_OB-fold"/>
</dbReference>
<dbReference type="PROSITE" id="PS50405">
    <property type="entry name" value="GST_CTER"/>
    <property type="match status" value="1"/>
</dbReference>
<evidence type="ECO:0000256" key="13">
    <source>
        <dbReference type="SAM" id="MobiDB-lite"/>
    </source>
</evidence>